<evidence type="ECO:0000256" key="3">
    <source>
        <dbReference type="RuleBase" id="RU363019"/>
    </source>
</evidence>
<evidence type="ECO:0000313" key="5">
    <source>
        <dbReference type="EMBL" id="TYB31246.1"/>
    </source>
</evidence>
<comment type="function">
    <text evidence="3">PPIases accelerate the folding of proteins. It catalyzes the cis-trans isomerization of proline imidic peptide bonds in oligopeptides.</text>
</comment>
<keyword evidence="1 3" id="KW-0697">Rotamase</keyword>
<comment type="caution">
    <text evidence="5">The sequence shown here is derived from an EMBL/GenBank/DDBJ whole genome shotgun (WGS) entry which is preliminary data.</text>
</comment>
<organism evidence="5 6">
    <name type="scientific">Candidatus Mcinerneyibacterium aminivorans</name>
    <dbReference type="NCBI Taxonomy" id="2703815"/>
    <lineage>
        <taxon>Bacteria</taxon>
        <taxon>Candidatus Macinerneyibacteriota</taxon>
        <taxon>Candidatus Mcinerneyibacteria</taxon>
        <taxon>Candidatus Mcinerneyibacteriales</taxon>
        <taxon>Candidatus Mcinerneyibacteriaceae</taxon>
        <taxon>Candidatus Mcinerneyibacterium</taxon>
    </lineage>
</organism>
<dbReference type="PROSITE" id="PS50072">
    <property type="entry name" value="CSA_PPIASE_2"/>
    <property type="match status" value="1"/>
</dbReference>
<comment type="similarity">
    <text evidence="3">Belongs to the cyclophilin-type PPIase family.</text>
</comment>
<dbReference type="PANTHER" id="PTHR45625">
    <property type="entry name" value="PEPTIDYL-PROLYL CIS-TRANS ISOMERASE-RELATED"/>
    <property type="match status" value="1"/>
</dbReference>
<dbReference type="InterPro" id="IPR029000">
    <property type="entry name" value="Cyclophilin-like_dom_sf"/>
</dbReference>
<dbReference type="Gene3D" id="2.40.100.10">
    <property type="entry name" value="Cyclophilin-like"/>
    <property type="match status" value="1"/>
</dbReference>
<gene>
    <name evidence="5" type="ORF">FXF47_05275</name>
</gene>
<proteinExistence type="inferred from homology"/>
<name>A0A5D0ME28_9BACT</name>
<dbReference type="EMBL" id="VSIX01000045">
    <property type="protein sequence ID" value="TYB31246.1"/>
    <property type="molecule type" value="Genomic_DNA"/>
</dbReference>
<dbReference type="EC" id="5.2.1.8" evidence="3"/>
<evidence type="ECO:0000256" key="1">
    <source>
        <dbReference type="ARBA" id="ARBA00023110"/>
    </source>
</evidence>
<dbReference type="PANTHER" id="PTHR45625:SF4">
    <property type="entry name" value="PEPTIDYLPROLYL ISOMERASE DOMAIN AND WD REPEAT-CONTAINING PROTEIN 1"/>
    <property type="match status" value="1"/>
</dbReference>
<dbReference type="SUPFAM" id="SSF50891">
    <property type="entry name" value="Cyclophilin-like"/>
    <property type="match status" value="1"/>
</dbReference>
<dbReference type="PRINTS" id="PR00153">
    <property type="entry name" value="CSAPPISMRASE"/>
</dbReference>
<accession>A0A5D0ME28</accession>
<reference evidence="5" key="1">
    <citation type="submission" date="2019-08" db="EMBL/GenBank/DDBJ databases">
        <title>Genomic characterization of a novel candidate phylum (ARYD3) from a high temperature, high salinity tertiary oil reservoir in north central Oklahoma, USA.</title>
        <authorList>
            <person name="Youssef N.H."/>
            <person name="Yadav A."/>
            <person name="Elshahed M.S."/>
        </authorList>
    </citation>
    <scope>NUCLEOTIDE SEQUENCE [LARGE SCALE GENOMIC DNA]</scope>
    <source>
        <strain evidence="5">ARYD3</strain>
    </source>
</reference>
<evidence type="ECO:0000259" key="4">
    <source>
        <dbReference type="PROSITE" id="PS50072"/>
    </source>
</evidence>
<keyword evidence="6" id="KW-1185">Reference proteome</keyword>
<dbReference type="Proteomes" id="UP000324143">
    <property type="component" value="Unassembled WGS sequence"/>
</dbReference>
<sequence length="195" mass="22264">MKKIIIILLLISIVIINSFAGTTAVVKTNMGEFKIRLYPKDSPKTVANFVRYAENNKFKNSVFYRIINNFIIQGGGYTINRKQNIKKIQAYKPVKSEADNGLYNIKKTVAMARSGNDPHSATCSFFINLKSNKELNYGFTKDFKTSYTVFGRVISGWDVVEKIAGLNVQKKNQFKNYPVKDVIIENILIKKNKNY</sequence>
<evidence type="ECO:0000313" key="6">
    <source>
        <dbReference type="Proteomes" id="UP000324143"/>
    </source>
</evidence>
<keyword evidence="2 3" id="KW-0413">Isomerase</keyword>
<dbReference type="GO" id="GO:0003755">
    <property type="term" value="F:peptidyl-prolyl cis-trans isomerase activity"/>
    <property type="evidence" value="ECO:0007669"/>
    <property type="project" value="UniProtKB-UniRule"/>
</dbReference>
<dbReference type="InterPro" id="IPR002130">
    <property type="entry name" value="Cyclophilin-type_PPIase_dom"/>
</dbReference>
<evidence type="ECO:0000256" key="2">
    <source>
        <dbReference type="ARBA" id="ARBA00023235"/>
    </source>
</evidence>
<dbReference type="AlphaFoldDB" id="A0A5D0ME28"/>
<feature type="domain" description="PPIase cyclophilin-type" evidence="4">
    <location>
        <begin position="28"/>
        <end position="189"/>
    </location>
</feature>
<protein>
    <recommendedName>
        <fullName evidence="3">Peptidyl-prolyl cis-trans isomerase</fullName>
        <shortName evidence="3">PPIase</shortName>
        <ecNumber evidence="3">5.2.1.8</ecNumber>
    </recommendedName>
</protein>
<dbReference type="InterPro" id="IPR044666">
    <property type="entry name" value="Cyclophilin_A-like"/>
</dbReference>
<comment type="catalytic activity">
    <reaction evidence="3">
        <text>[protein]-peptidylproline (omega=180) = [protein]-peptidylproline (omega=0)</text>
        <dbReference type="Rhea" id="RHEA:16237"/>
        <dbReference type="Rhea" id="RHEA-COMP:10747"/>
        <dbReference type="Rhea" id="RHEA-COMP:10748"/>
        <dbReference type="ChEBI" id="CHEBI:83833"/>
        <dbReference type="ChEBI" id="CHEBI:83834"/>
        <dbReference type="EC" id="5.2.1.8"/>
    </reaction>
</comment>
<dbReference type="Pfam" id="PF00160">
    <property type="entry name" value="Pro_isomerase"/>
    <property type="match status" value="1"/>
</dbReference>